<protein>
    <submittedName>
        <fullName evidence="2">Uncharacterized protein</fullName>
    </submittedName>
</protein>
<dbReference type="EMBL" id="MKIP01000030">
    <property type="protein sequence ID" value="OLP61825.1"/>
    <property type="molecule type" value="Genomic_DNA"/>
</dbReference>
<comment type="caution">
    <text evidence="2">The sequence shown here is derived from an EMBL/GenBank/DDBJ whole genome shotgun (WGS) entry which is preliminary data.</text>
</comment>
<evidence type="ECO:0000256" key="1">
    <source>
        <dbReference type="SAM" id="MobiDB-lite"/>
    </source>
</evidence>
<gene>
    <name evidence="2" type="ORF">BJF93_19235</name>
</gene>
<keyword evidence="3" id="KW-1185">Reference proteome</keyword>
<name>A0A1Q9B1D4_9HYPH</name>
<reference evidence="2 3" key="1">
    <citation type="submission" date="2016-09" db="EMBL/GenBank/DDBJ databases">
        <title>Rhizobium sp. nov., a novel species isolated from the rice rhizosphere.</title>
        <authorList>
            <person name="Zhao J."/>
            <person name="Zhang X."/>
        </authorList>
    </citation>
    <scope>NUCLEOTIDE SEQUENCE [LARGE SCALE GENOMIC DNA]</scope>
    <source>
        <strain evidence="2 3">1.7048</strain>
    </source>
</reference>
<dbReference type="Proteomes" id="UP000186364">
    <property type="component" value="Unassembled WGS sequence"/>
</dbReference>
<evidence type="ECO:0000313" key="2">
    <source>
        <dbReference type="EMBL" id="OLP61825.1"/>
    </source>
</evidence>
<evidence type="ECO:0000313" key="3">
    <source>
        <dbReference type="Proteomes" id="UP000186364"/>
    </source>
</evidence>
<dbReference type="AlphaFoldDB" id="A0A1Q9B1D4"/>
<feature type="region of interest" description="Disordered" evidence="1">
    <location>
        <begin position="1"/>
        <end position="38"/>
    </location>
</feature>
<feature type="compositionally biased region" description="Basic and acidic residues" evidence="1">
    <location>
        <begin position="12"/>
        <end position="32"/>
    </location>
</feature>
<dbReference type="RefSeq" id="WP_075626126.1">
    <property type="nucleotide sequence ID" value="NZ_FOAM01000012.1"/>
</dbReference>
<organism evidence="2 3">
    <name type="scientific">Xaviernesmea oryzae</name>
    <dbReference type="NCBI Taxonomy" id="464029"/>
    <lineage>
        <taxon>Bacteria</taxon>
        <taxon>Pseudomonadati</taxon>
        <taxon>Pseudomonadota</taxon>
        <taxon>Alphaproteobacteria</taxon>
        <taxon>Hyphomicrobiales</taxon>
        <taxon>Rhizobiaceae</taxon>
        <taxon>Rhizobium/Agrobacterium group</taxon>
        <taxon>Xaviernesmea</taxon>
    </lineage>
</organism>
<feature type="compositionally biased region" description="Gly residues" evidence="1">
    <location>
        <begin position="1"/>
        <end position="10"/>
    </location>
</feature>
<accession>A0A1Q9B1D4</accession>
<proteinExistence type="predicted"/>
<sequence>MQGFTGGGIEDAGCHAGEEHAAGFATRSRDVSETSEATQGGVMSMRFQKLVAKFLALHRPYGLPRPPADAAERDRPDAERYGRDYELYYWMPTAGSWYY</sequence>